<evidence type="ECO:0000313" key="1">
    <source>
        <dbReference type="EMBL" id="KOB89506.1"/>
    </source>
</evidence>
<accession>A0A0L7M9K4</accession>
<organism evidence="1 2">
    <name type="scientific">Plasmodium falciparum (isolate Dd2)</name>
    <dbReference type="NCBI Taxonomy" id="57267"/>
    <lineage>
        <taxon>Eukaryota</taxon>
        <taxon>Sar</taxon>
        <taxon>Alveolata</taxon>
        <taxon>Apicomplexa</taxon>
        <taxon>Aconoidasida</taxon>
        <taxon>Haemosporida</taxon>
        <taxon>Plasmodiidae</taxon>
        <taxon>Plasmodium</taxon>
        <taxon>Plasmodium (Laverania)</taxon>
    </lineage>
</organism>
<proteinExistence type="predicted"/>
<dbReference type="KEGG" id="pfd:PFDG_05055"/>
<gene>
    <name evidence="1" type="ORF">PFDG_05055</name>
</gene>
<reference evidence="2" key="2">
    <citation type="submission" date="2006-09" db="EMBL/GenBank/DDBJ databases">
        <title>The genome sequence of Plasmodium falciparum Dd2.</title>
        <authorList>
            <consortium name="The Broad Institute Genome Sequencing Platform"/>
            <person name="Birren B."/>
            <person name="Lander E."/>
            <person name="Galagan J."/>
            <person name="Nusbaum C."/>
            <person name="Devon K."/>
            <person name="Henn M."/>
            <person name="Jaffe D."/>
            <person name="Butler J."/>
            <person name="Alvarez P."/>
            <person name="Gnerre S."/>
            <person name="Grabherr M."/>
            <person name="Kleber M."/>
            <person name="Mauceli E."/>
            <person name="Brockman W."/>
            <person name="MacCallum I.A."/>
            <person name="Rounsley S."/>
            <person name="Young S."/>
            <person name="LaButti K."/>
            <person name="Pushparaj V."/>
            <person name="DeCaprio D."/>
            <person name="Crawford M."/>
            <person name="Koehrsen M."/>
            <person name="Engels R."/>
            <person name="Montgomery P."/>
            <person name="Pearson M."/>
            <person name="Howarth C."/>
            <person name="Larson L."/>
            <person name="Luoma S."/>
            <person name="White J."/>
            <person name="Kodira C."/>
            <person name="Zeng Q."/>
            <person name="O'Leary S."/>
            <person name="Yandava C."/>
            <person name="Alvarado L."/>
            <person name="Wirth D."/>
            <person name="Volkman S."/>
            <person name="Hartl D."/>
        </authorList>
    </citation>
    <scope>NUCLEOTIDE SEQUENCE [LARGE SCALE GENOMIC DNA]</scope>
</reference>
<name>A0A0L7M9K4_PLAF4</name>
<reference evidence="2" key="1">
    <citation type="submission" date="2006-09" db="EMBL/GenBank/DDBJ databases">
        <title>Annotation of Plasmodium falciparum Dd2.</title>
        <authorList>
            <consortium name="The Broad Institute Genome Sequencing Platform"/>
            <person name="Volkman S.K."/>
            <person name="Neafsey D.E."/>
            <person name="Dash A.P."/>
            <person name="Chitnis C.E."/>
            <person name="Hartl D.L."/>
            <person name="Young S.K."/>
            <person name="Zeng Q."/>
            <person name="Koehrsen M."/>
            <person name="Alvarado L."/>
            <person name="Berlin A."/>
            <person name="Borenstein D."/>
            <person name="Chapman S.B."/>
            <person name="Chen Z."/>
            <person name="Engels R."/>
            <person name="Freedman E."/>
            <person name="Gellesch M."/>
            <person name="Goldberg J."/>
            <person name="Griggs A."/>
            <person name="Gujja S."/>
            <person name="Heilman E.R."/>
            <person name="Heiman D.I."/>
            <person name="Howarth C."/>
            <person name="Jen D."/>
            <person name="Larson L."/>
            <person name="Mehta T."/>
            <person name="Neiman D."/>
            <person name="Park D."/>
            <person name="Pearson M."/>
            <person name="Roberts A."/>
            <person name="Saif S."/>
            <person name="Shea T."/>
            <person name="Shenoy N."/>
            <person name="Sisk P."/>
            <person name="Stolte C."/>
            <person name="Sykes S."/>
            <person name="Walk T."/>
            <person name="White J."/>
            <person name="Yandava C."/>
            <person name="Haas B."/>
            <person name="Henn M.R."/>
            <person name="Nusbaum C."/>
            <person name="Birren B."/>
        </authorList>
    </citation>
    <scope>NUCLEOTIDE SEQUENCE [LARGE SCALE GENOMIC DNA]</scope>
</reference>
<dbReference type="EMBL" id="GG702569">
    <property type="protein sequence ID" value="KOB89506.1"/>
    <property type="molecule type" value="Genomic_DNA"/>
</dbReference>
<dbReference type="AlphaFoldDB" id="A0A0L7M9K4"/>
<protein>
    <submittedName>
        <fullName evidence="1">Uncharacterized protein</fullName>
    </submittedName>
</protein>
<feature type="non-terminal residue" evidence="1">
    <location>
        <position position="1"/>
    </location>
</feature>
<evidence type="ECO:0000313" key="2">
    <source>
        <dbReference type="Proteomes" id="UP000054282"/>
    </source>
</evidence>
<sequence length="125" mass="14905">SFLIAPRIWPLCIQDNKDYTSYDNKFRKIRNIDDILEMKPNILLSGFIFIYKLVDNISEDEIDELIRNISINNAFSLPVNIYINKLSFFSIKDELFVKENLEFVKNNSYFNIIQQKIQSNVFIRE</sequence>
<dbReference type="Proteomes" id="UP000054282">
    <property type="component" value="Unassembled WGS sequence"/>
</dbReference>